<keyword evidence="7" id="KW-1185">Reference proteome</keyword>
<dbReference type="GO" id="GO:0032039">
    <property type="term" value="C:integrator complex"/>
    <property type="evidence" value="ECO:0007669"/>
    <property type="project" value="InterPro"/>
</dbReference>
<dbReference type="GO" id="GO:0016180">
    <property type="term" value="P:snRNA processing"/>
    <property type="evidence" value="ECO:0007669"/>
    <property type="project" value="InterPro"/>
</dbReference>
<dbReference type="Pfam" id="PF21045">
    <property type="entry name" value="INT10"/>
    <property type="match status" value="2"/>
</dbReference>
<organism evidence="6 7">
    <name type="scientific">Dicentrarchus labrax</name>
    <name type="common">European seabass</name>
    <name type="synonym">Morone labrax</name>
    <dbReference type="NCBI Taxonomy" id="13489"/>
    <lineage>
        <taxon>Eukaryota</taxon>
        <taxon>Metazoa</taxon>
        <taxon>Chordata</taxon>
        <taxon>Craniata</taxon>
        <taxon>Vertebrata</taxon>
        <taxon>Euteleostomi</taxon>
        <taxon>Actinopterygii</taxon>
        <taxon>Neopterygii</taxon>
        <taxon>Teleostei</taxon>
        <taxon>Neoteleostei</taxon>
        <taxon>Acanthomorphata</taxon>
        <taxon>Eupercaria</taxon>
        <taxon>Moronidae</taxon>
        <taxon>Dicentrarchus</taxon>
    </lineage>
</organism>
<evidence type="ECO:0000256" key="5">
    <source>
        <dbReference type="ARBA" id="ARBA00062419"/>
    </source>
</evidence>
<dbReference type="Proteomes" id="UP000694389">
    <property type="component" value="Unassembled WGS sequence"/>
</dbReference>
<dbReference type="GeneTree" id="ENSGT00390000010950"/>
<comment type="similarity">
    <text evidence="2">Belongs to the Integrator subunit 10 family.</text>
</comment>
<reference evidence="6" key="2">
    <citation type="submission" date="2025-09" db="UniProtKB">
        <authorList>
            <consortium name="Ensembl"/>
        </authorList>
    </citation>
    <scope>IDENTIFICATION</scope>
</reference>
<evidence type="ECO:0000256" key="1">
    <source>
        <dbReference type="ARBA" id="ARBA00004123"/>
    </source>
</evidence>
<gene>
    <name evidence="6" type="primary">ints10</name>
</gene>
<evidence type="ECO:0000256" key="2">
    <source>
        <dbReference type="ARBA" id="ARBA00010391"/>
    </source>
</evidence>
<dbReference type="Ensembl" id="ENSDLAT00005084600.1">
    <property type="protein sequence ID" value="ENSDLAP00005075786.1"/>
    <property type="gene ID" value="ENSDLAG00005005262.2"/>
</dbReference>
<proteinExistence type="inferred from homology"/>
<dbReference type="AlphaFoldDB" id="A0A8P4KJL5"/>
<reference evidence="6" key="1">
    <citation type="submission" date="2025-08" db="UniProtKB">
        <authorList>
            <consortium name="Ensembl"/>
        </authorList>
    </citation>
    <scope>IDENTIFICATION</scope>
</reference>
<dbReference type="PRINTS" id="PR02106">
    <property type="entry name" value="INTSUBUNIT10"/>
</dbReference>
<evidence type="ECO:0000256" key="4">
    <source>
        <dbReference type="ARBA" id="ARBA00023242"/>
    </source>
</evidence>
<accession>A0A8P4KJL5</accession>
<evidence type="ECO:0000313" key="6">
    <source>
        <dbReference type="Ensembl" id="ENSDLAP00005075786.1"/>
    </source>
</evidence>
<sequence>MSAQKDCEFLVKRARELVSEDPCAAKAWLITARTLYPADFNIQYEMYIIERNAERTASAGRLLYDMFINFPDQPIVWREISVITLLDVVTGLVPPNQEPTKTPEDQARVKTKARKGNDLRLLPCTSKAVLPFCLQLMLACFKLRAFTDSRDDLALGHVVVLLQHEWPQGEMLFLKAVDKICQQGSFQYENFFNYVTNIDMLEEFAYLRTPEGGRIQLELLPNQGMLIKHHTVTRGITKGVKEDFRLAMERQVSRCGENLFSVLHRFCINEKIIIIQSLP</sequence>
<comment type="subunit">
    <text evidence="5">Component of the Integrator complex, composed of core subunits INTS1, INTS2, INTS3, INTS4, INTS5, INTS6, INTS7, INTS8, INTS9/RC74, INTS10, INTS11/CPSF3L, INTS12, INTS13, INTS14 and INTS15. The core complex associates with protein phosphatase 2A subunits PPP2CA and PPP2R1A, to form the Integrator-PP2A (INTAC) complex. INTS10 is part of the tail subcomplex, composed of INTS10, INTS13, INTS14 and INTS15.</text>
</comment>
<protein>
    <recommendedName>
        <fullName evidence="3">Integrator complex subunit 10</fullName>
    </recommendedName>
</protein>
<name>A0A8P4KJL5_DICLA</name>
<evidence type="ECO:0000313" key="7">
    <source>
        <dbReference type="Proteomes" id="UP000694389"/>
    </source>
</evidence>
<dbReference type="InterPro" id="IPR026164">
    <property type="entry name" value="Int_cplx_su10"/>
</dbReference>
<keyword evidence="4" id="KW-0539">Nucleus</keyword>
<evidence type="ECO:0000256" key="3">
    <source>
        <dbReference type="ARBA" id="ARBA00016811"/>
    </source>
</evidence>
<dbReference type="PANTHER" id="PTHR16055">
    <property type="entry name" value="INTEGRATOR COMPLEX SUBUNIT 10"/>
    <property type="match status" value="1"/>
</dbReference>
<dbReference type="PANTHER" id="PTHR16055:SF2">
    <property type="entry name" value="INTEGRATOR COMPLEX SUBUNIT 10"/>
    <property type="match status" value="1"/>
</dbReference>
<comment type="subcellular location">
    <subcellularLocation>
        <location evidence="1">Nucleus</location>
    </subcellularLocation>
</comment>